<dbReference type="Proteomes" id="UP000231426">
    <property type="component" value="Unassembled WGS sequence"/>
</dbReference>
<dbReference type="EMBL" id="PFBV01000003">
    <property type="protein sequence ID" value="PIT88551.1"/>
    <property type="molecule type" value="Genomic_DNA"/>
</dbReference>
<dbReference type="AlphaFoldDB" id="A0A2M6W6Z3"/>
<organism evidence="1 2">
    <name type="scientific">Candidatus Magasanikbacteria bacterium CG10_big_fil_rev_8_21_14_0_10_36_32</name>
    <dbReference type="NCBI Taxonomy" id="1974646"/>
    <lineage>
        <taxon>Bacteria</taxon>
        <taxon>Candidatus Magasanikiibacteriota</taxon>
    </lineage>
</organism>
<name>A0A2M6W6Z3_9BACT</name>
<gene>
    <name evidence="1" type="ORF">COU29_02105</name>
</gene>
<sequence length="224" mass="25635">MNSKIKYFLADTAKSLYSLVTLAILITVLGQPVEVKAVENGLESQSDVFEQYFVNKEMIQTNSYLSAYFRVQEKLSAEKTLRQGVLAKKILSATTFKEEEKVFYQELKTEPKVFPDKVVEVVMTAYTSTPDQTDDSPFIAASGKYVYDGMLAANWLPFGTKIKIPELYGDKIFTVDDRMNSRYGYGRMDIWLDTTKIEAKKFGVKRLTVEVYYQNKVEQLVLVK</sequence>
<evidence type="ECO:0008006" key="3">
    <source>
        <dbReference type="Google" id="ProtNLM"/>
    </source>
</evidence>
<comment type="caution">
    <text evidence="1">The sequence shown here is derived from an EMBL/GenBank/DDBJ whole genome shotgun (WGS) entry which is preliminary data.</text>
</comment>
<evidence type="ECO:0000313" key="2">
    <source>
        <dbReference type="Proteomes" id="UP000231426"/>
    </source>
</evidence>
<evidence type="ECO:0000313" key="1">
    <source>
        <dbReference type="EMBL" id="PIT88551.1"/>
    </source>
</evidence>
<accession>A0A2M6W6Z3</accession>
<reference evidence="2" key="1">
    <citation type="submission" date="2017-09" db="EMBL/GenBank/DDBJ databases">
        <title>Depth-based differentiation of microbial function through sediment-hosted aquifers and enrichment of novel symbionts in the deep terrestrial subsurface.</title>
        <authorList>
            <person name="Probst A.J."/>
            <person name="Ladd B."/>
            <person name="Jarett J.K."/>
            <person name="Geller-Mcgrath D.E."/>
            <person name="Sieber C.M.K."/>
            <person name="Emerson J.B."/>
            <person name="Anantharaman K."/>
            <person name="Thomas B.C."/>
            <person name="Malmstrom R."/>
            <person name="Stieglmeier M."/>
            <person name="Klingl A."/>
            <person name="Woyke T."/>
            <person name="Ryan C.M."/>
            <person name="Banfield J.F."/>
        </authorList>
    </citation>
    <scope>NUCLEOTIDE SEQUENCE [LARGE SCALE GENOMIC DNA]</scope>
</reference>
<dbReference type="CDD" id="cd22784">
    <property type="entry name" value="DPBB_MltA_YuiC-like"/>
    <property type="match status" value="1"/>
</dbReference>
<protein>
    <recommendedName>
        <fullName evidence="3">3D domain-containing protein</fullName>
    </recommendedName>
</protein>
<proteinExistence type="predicted"/>